<dbReference type="PROSITE" id="PS50110">
    <property type="entry name" value="RESPONSE_REGULATORY"/>
    <property type="match status" value="1"/>
</dbReference>
<evidence type="ECO:0000259" key="2">
    <source>
        <dbReference type="PROSITE" id="PS50110"/>
    </source>
</evidence>
<dbReference type="PANTHER" id="PTHR44591">
    <property type="entry name" value="STRESS RESPONSE REGULATOR PROTEIN 1"/>
    <property type="match status" value="1"/>
</dbReference>
<protein>
    <submittedName>
        <fullName evidence="3">Response regulator</fullName>
    </submittedName>
</protein>
<evidence type="ECO:0000313" key="4">
    <source>
        <dbReference type="Proteomes" id="UP000245829"/>
    </source>
</evidence>
<keyword evidence="4" id="KW-1185">Reference proteome</keyword>
<dbReference type="SUPFAM" id="SSF52172">
    <property type="entry name" value="CheY-like"/>
    <property type="match status" value="1"/>
</dbReference>
<evidence type="ECO:0000256" key="1">
    <source>
        <dbReference type="ARBA" id="ARBA00022553"/>
    </source>
</evidence>
<comment type="caution">
    <text evidence="3">The sequence shown here is derived from an EMBL/GenBank/DDBJ whole genome shotgun (WGS) entry which is preliminary data.</text>
</comment>
<reference evidence="3 4" key="1">
    <citation type="submission" date="2018-05" db="EMBL/GenBank/DDBJ databases">
        <title>genome sequencing of Nitrosopumilus sp. NM25.</title>
        <authorList>
            <person name="Mori K."/>
            <person name="Nakagawa T."/>
        </authorList>
    </citation>
    <scope>NUCLEOTIDE SEQUENCE [LARGE SCALE GENOMIC DNA]</scope>
    <source>
        <strain evidence="3 4">NM25</strain>
    </source>
</reference>
<keyword evidence="1" id="KW-0597">Phosphoprotein</keyword>
<name>A0A2S2KR28_9ARCH</name>
<organism evidence="3 4">
    <name type="scientific">Nitrosopumilus zosterae</name>
    <dbReference type="NCBI Taxonomy" id="718286"/>
    <lineage>
        <taxon>Archaea</taxon>
        <taxon>Nitrososphaerota</taxon>
        <taxon>Nitrososphaeria</taxon>
        <taxon>Nitrosopumilales</taxon>
        <taxon>Nitrosopumilaceae</taxon>
        <taxon>Nitrosopumilus</taxon>
    </lineage>
</organism>
<dbReference type="Pfam" id="PF00072">
    <property type="entry name" value="Response_reg"/>
    <property type="match status" value="1"/>
</dbReference>
<accession>A0A2S2KR28</accession>
<dbReference type="InterPro" id="IPR011006">
    <property type="entry name" value="CheY-like_superfamily"/>
</dbReference>
<sequence length="129" mass="14260">MGINPRVVVIDDSKSNLDVFCEFLTLNNVDVVGQGKNGVEAVQLFEQHDPDVMLVDLAMPVYDGYFALNNILAVDKNAKVVIITALEGKKDTPKLLKLGAVDVLQKPIDLNRVVDVINNIFKEKKLLQV</sequence>
<dbReference type="EMBL" id="BGKI01000004">
    <property type="protein sequence ID" value="GBH34116.1"/>
    <property type="molecule type" value="Genomic_DNA"/>
</dbReference>
<dbReference type="OrthoDB" id="2830at2157"/>
<dbReference type="RefSeq" id="WP_109876744.1">
    <property type="nucleotide sequence ID" value="NZ_AP026695.1"/>
</dbReference>
<evidence type="ECO:0000313" key="3">
    <source>
        <dbReference type="EMBL" id="GBH34116.1"/>
    </source>
</evidence>
<feature type="domain" description="Response regulatory" evidence="2">
    <location>
        <begin position="6"/>
        <end position="121"/>
    </location>
</feature>
<dbReference type="InterPro" id="IPR050595">
    <property type="entry name" value="Bact_response_regulator"/>
</dbReference>
<proteinExistence type="predicted"/>
<dbReference type="Proteomes" id="UP000245829">
    <property type="component" value="Unassembled WGS sequence"/>
</dbReference>
<dbReference type="Gene3D" id="3.40.50.2300">
    <property type="match status" value="1"/>
</dbReference>
<gene>
    <name evidence="3" type="primary">cheY-4</name>
    <name evidence="3" type="ORF">NZNM25_09070</name>
</gene>
<dbReference type="PANTHER" id="PTHR44591:SF3">
    <property type="entry name" value="RESPONSE REGULATORY DOMAIN-CONTAINING PROTEIN"/>
    <property type="match status" value="1"/>
</dbReference>
<dbReference type="InterPro" id="IPR001789">
    <property type="entry name" value="Sig_transdc_resp-reg_receiver"/>
</dbReference>
<dbReference type="SMART" id="SM00448">
    <property type="entry name" value="REC"/>
    <property type="match status" value="1"/>
</dbReference>
<dbReference type="GeneID" id="76208763"/>
<dbReference type="AlphaFoldDB" id="A0A2S2KR28"/>
<dbReference type="GO" id="GO:0000160">
    <property type="term" value="P:phosphorelay signal transduction system"/>
    <property type="evidence" value="ECO:0007669"/>
    <property type="project" value="InterPro"/>
</dbReference>